<protein>
    <submittedName>
        <fullName evidence="2">Cyclic nucleotide-binding domain protein</fullName>
    </submittedName>
</protein>
<dbReference type="RefSeq" id="XP_012655661.1">
    <property type="nucleotide sequence ID" value="XM_012800207.1"/>
</dbReference>
<name>W7XFZ6_TETTS</name>
<accession>W7XFZ6</accession>
<organism evidence="2 3">
    <name type="scientific">Tetrahymena thermophila (strain SB210)</name>
    <dbReference type="NCBI Taxonomy" id="312017"/>
    <lineage>
        <taxon>Eukaryota</taxon>
        <taxon>Sar</taxon>
        <taxon>Alveolata</taxon>
        <taxon>Ciliophora</taxon>
        <taxon>Intramacronucleata</taxon>
        <taxon>Oligohymenophorea</taxon>
        <taxon>Hymenostomatida</taxon>
        <taxon>Tetrahymenina</taxon>
        <taxon>Tetrahymenidae</taxon>
        <taxon>Tetrahymena</taxon>
    </lineage>
</organism>
<dbReference type="InParanoid" id="W7XFZ6"/>
<feature type="compositionally biased region" description="Low complexity" evidence="1">
    <location>
        <begin position="61"/>
        <end position="81"/>
    </location>
</feature>
<dbReference type="AlphaFoldDB" id="W7XFZ6"/>
<keyword evidence="3" id="KW-1185">Reference proteome</keyword>
<dbReference type="Proteomes" id="UP000009168">
    <property type="component" value="Unassembled WGS sequence"/>
</dbReference>
<dbReference type="GeneID" id="24437944"/>
<reference evidence="3" key="1">
    <citation type="journal article" date="2006" name="PLoS Biol.">
        <title>Macronuclear genome sequence of the ciliate Tetrahymena thermophila, a model eukaryote.</title>
        <authorList>
            <person name="Eisen J.A."/>
            <person name="Coyne R.S."/>
            <person name="Wu M."/>
            <person name="Wu D."/>
            <person name="Thiagarajan M."/>
            <person name="Wortman J.R."/>
            <person name="Badger J.H."/>
            <person name="Ren Q."/>
            <person name="Amedeo P."/>
            <person name="Jones K.M."/>
            <person name="Tallon L.J."/>
            <person name="Delcher A.L."/>
            <person name="Salzberg S.L."/>
            <person name="Silva J.C."/>
            <person name="Haas B.J."/>
            <person name="Majoros W.H."/>
            <person name="Farzad M."/>
            <person name="Carlton J.M."/>
            <person name="Smith R.K. Jr."/>
            <person name="Garg J."/>
            <person name="Pearlman R.E."/>
            <person name="Karrer K.M."/>
            <person name="Sun L."/>
            <person name="Manning G."/>
            <person name="Elde N.C."/>
            <person name="Turkewitz A.P."/>
            <person name="Asai D.J."/>
            <person name="Wilkes D.E."/>
            <person name="Wang Y."/>
            <person name="Cai H."/>
            <person name="Collins K."/>
            <person name="Stewart B.A."/>
            <person name="Lee S.R."/>
            <person name="Wilamowska K."/>
            <person name="Weinberg Z."/>
            <person name="Ruzzo W.L."/>
            <person name="Wloga D."/>
            <person name="Gaertig J."/>
            <person name="Frankel J."/>
            <person name="Tsao C.-C."/>
            <person name="Gorovsky M.A."/>
            <person name="Keeling P.J."/>
            <person name="Waller R.F."/>
            <person name="Patron N.J."/>
            <person name="Cherry J.M."/>
            <person name="Stover N.A."/>
            <person name="Krieger C.J."/>
            <person name="del Toro C."/>
            <person name="Ryder H.F."/>
            <person name="Williamson S.C."/>
            <person name="Barbeau R.A."/>
            <person name="Hamilton E.P."/>
            <person name="Orias E."/>
        </authorList>
    </citation>
    <scope>NUCLEOTIDE SEQUENCE [LARGE SCALE GENOMIC DNA]</scope>
    <source>
        <strain evidence="3">SB210</strain>
    </source>
</reference>
<dbReference type="EMBL" id="GG662443">
    <property type="protein sequence ID" value="EWS71774.1"/>
    <property type="molecule type" value="Genomic_DNA"/>
</dbReference>
<evidence type="ECO:0000256" key="1">
    <source>
        <dbReference type="SAM" id="MobiDB-lite"/>
    </source>
</evidence>
<proteinExistence type="predicted"/>
<feature type="region of interest" description="Disordered" evidence="1">
    <location>
        <begin position="61"/>
        <end position="89"/>
    </location>
</feature>
<gene>
    <name evidence="2" type="ORF">TTHERM_000238739</name>
</gene>
<sequence>MINQKDYFQESKLNVKLDGANNSSFYEISKKIDSTFIIDEFNDSQENYLEYQKEQKVEISDNQNEQIQQQSSSSQVNYSSNAENNYDDDIAENNENHEKQKNFQQKTDTKLANNFSIFDTLMKNHKKNGDIEVKQYNQQPQYKKCCTVNSPLNISKKQVVTASSYKSRISQKQFIINF</sequence>
<dbReference type="KEGG" id="tet:TTHERM_000238739"/>
<evidence type="ECO:0000313" key="3">
    <source>
        <dbReference type="Proteomes" id="UP000009168"/>
    </source>
</evidence>
<evidence type="ECO:0000313" key="2">
    <source>
        <dbReference type="EMBL" id="EWS71774.1"/>
    </source>
</evidence>